<dbReference type="InterPro" id="IPR058163">
    <property type="entry name" value="LysR-type_TF_proteobact-type"/>
</dbReference>
<dbReference type="PANTHER" id="PTHR30537:SF3">
    <property type="entry name" value="TRANSCRIPTIONAL REGULATORY PROTEIN"/>
    <property type="match status" value="1"/>
</dbReference>
<dbReference type="Gene3D" id="1.10.10.10">
    <property type="entry name" value="Winged helix-like DNA-binding domain superfamily/Winged helix DNA-binding domain"/>
    <property type="match status" value="1"/>
</dbReference>
<reference evidence="6 7" key="1">
    <citation type="submission" date="2022-10" db="EMBL/GenBank/DDBJ databases">
        <title>Defluviimonas sp. nov., isolated from ocean surface sediments.</title>
        <authorList>
            <person name="He W."/>
            <person name="Wang L."/>
            <person name="Zhang D.-F."/>
        </authorList>
    </citation>
    <scope>NUCLEOTIDE SEQUENCE [LARGE SCALE GENOMIC DNA]</scope>
    <source>
        <strain evidence="6 7">WL0024</strain>
    </source>
</reference>
<evidence type="ECO:0000313" key="7">
    <source>
        <dbReference type="Proteomes" id="UP001209535"/>
    </source>
</evidence>
<dbReference type="Gene3D" id="3.40.190.290">
    <property type="match status" value="1"/>
</dbReference>
<dbReference type="InterPro" id="IPR005119">
    <property type="entry name" value="LysR_subst-bd"/>
</dbReference>
<sequence>MAMQWDDLRFFLTVAHAASFSAAAKELGVNQSTVSRRLAALERRLGTLLVTRHATGHLLTPEGSDLAQAAEPIAAEIGAVLRQVEGRDAQLGGVLRVTCVEMMIDRFLAPHFARFCREHPGLALTLQTSMRPLDLMRSEADVAIRVSESPPPPLVGRRLCDFALAVYGATTWRTRAPDLSQPDRLDWIGWADDAVNARVILDAFPAARIAHEVDGLVALSAMVREGAGISVLPCYWADRDPGLARLSDAFVPRGIGIWVLMHPEVRHAARVRAFVDMMTKVLLANRAAFEGQCGRDSRQSG</sequence>
<dbReference type="PANTHER" id="PTHR30537">
    <property type="entry name" value="HTH-TYPE TRANSCRIPTIONAL REGULATOR"/>
    <property type="match status" value="1"/>
</dbReference>
<evidence type="ECO:0000313" key="6">
    <source>
        <dbReference type="EMBL" id="MCU9849186.1"/>
    </source>
</evidence>
<dbReference type="PRINTS" id="PR00039">
    <property type="entry name" value="HTHLYSR"/>
</dbReference>
<evidence type="ECO:0000256" key="4">
    <source>
        <dbReference type="ARBA" id="ARBA00023163"/>
    </source>
</evidence>
<evidence type="ECO:0000256" key="1">
    <source>
        <dbReference type="ARBA" id="ARBA00009437"/>
    </source>
</evidence>
<gene>
    <name evidence="6" type="ORF">OEZ60_14355</name>
</gene>
<dbReference type="InterPro" id="IPR036390">
    <property type="entry name" value="WH_DNA-bd_sf"/>
</dbReference>
<organism evidence="6 7">
    <name type="scientific">Albidovulum salinarum</name>
    <dbReference type="NCBI Taxonomy" id="2984153"/>
    <lineage>
        <taxon>Bacteria</taxon>
        <taxon>Pseudomonadati</taxon>
        <taxon>Pseudomonadota</taxon>
        <taxon>Alphaproteobacteria</taxon>
        <taxon>Rhodobacterales</taxon>
        <taxon>Paracoccaceae</taxon>
        <taxon>Albidovulum</taxon>
    </lineage>
</organism>
<accession>A0ABT2X5G8</accession>
<dbReference type="InterPro" id="IPR036388">
    <property type="entry name" value="WH-like_DNA-bd_sf"/>
</dbReference>
<keyword evidence="3" id="KW-0238">DNA-binding</keyword>
<dbReference type="Pfam" id="PF03466">
    <property type="entry name" value="LysR_substrate"/>
    <property type="match status" value="1"/>
</dbReference>
<evidence type="ECO:0000256" key="2">
    <source>
        <dbReference type="ARBA" id="ARBA00023015"/>
    </source>
</evidence>
<dbReference type="InterPro" id="IPR000847">
    <property type="entry name" value="LysR_HTH_N"/>
</dbReference>
<proteinExistence type="inferred from homology"/>
<keyword evidence="7" id="KW-1185">Reference proteome</keyword>
<name>A0ABT2X5G8_9RHOB</name>
<keyword evidence="2" id="KW-0805">Transcription regulation</keyword>
<comment type="similarity">
    <text evidence="1">Belongs to the LysR transcriptional regulatory family.</text>
</comment>
<evidence type="ECO:0000256" key="3">
    <source>
        <dbReference type="ARBA" id="ARBA00023125"/>
    </source>
</evidence>
<dbReference type="SUPFAM" id="SSF46785">
    <property type="entry name" value="Winged helix' DNA-binding domain"/>
    <property type="match status" value="1"/>
</dbReference>
<dbReference type="SUPFAM" id="SSF53850">
    <property type="entry name" value="Periplasmic binding protein-like II"/>
    <property type="match status" value="1"/>
</dbReference>
<dbReference type="EMBL" id="JAOVQO010000013">
    <property type="protein sequence ID" value="MCU9849186.1"/>
    <property type="molecule type" value="Genomic_DNA"/>
</dbReference>
<dbReference type="Pfam" id="PF00126">
    <property type="entry name" value="HTH_1"/>
    <property type="match status" value="1"/>
</dbReference>
<dbReference type="PROSITE" id="PS50931">
    <property type="entry name" value="HTH_LYSR"/>
    <property type="match status" value="1"/>
</dbReference>
<dbReference type="RefSeq" id="WP_263337568.1">
    <property type="nucleotide sequence ID" value="NZ_JAOVQO010000013.1"/>
</dbReference>
<dbReference type="Proteomes" id="UP001209535">
    <property type="component" value="Unassembled WGS sequence"/>
</dbReference>
<feature type="domain" description="HTH lysR-type" evidence="5">
    <location>
        <begin position="3"/>
        <end position="60"/>
    </location>
</feature>
<keyword evidence="4" id="KW-0804">Transcription</keyword>
<protein>
    <submittedName>
        <fullName evidence="6">LysR family transcriptional regulator</fullName>
    </submittedName>
</protein>
<comment type="caution">
    <text evidence="6">The sequence shown here is derived from an EMBL/GenBank/DDBJ whole genome shotgun (WGS) entry which is preliminary data.</text>
</comment>
<evidence type="ECO:0000259" key="5">
    <source>
        <dbReference type="PROSITE" id="PS50931"/>
    </source>
</evidence>